<dbReference type="GeneID" id="31676983"/>
<name>A0A1V0N5D1_9ARCH</name>
<proteinExistence type="predicted"/>
<dbReference type="Proteomes" id="UP000192050">
    <property type="component" value="Chromosome"/>
</dbReference>
<organism evidence="2 3">
    <name type="scientific">Ferroplasma acidiphilum</name>
    <dbReference type="NCBI Taxonomy" id="74969"/>
    <lineage>
        <taxon>Archaea</taxon>
        <taxon>Methanobacteriati</taxon>
        <taxon>Thermoplasmatota</taxon>
        <taxon>Thermoplasmata</taxon>
        <taxon>Thermoplasmatales</taxon>
        <taxon>Ferroplasmaceae</taxon>
        <taxon>Ferroplasma</taxon>
    </lineage>
</organism>
<dbReference type="KEGG" id="fai:FAD_1492"/>
<keyword evidence="3" id="KW-1185">Reference proteome</keyword>
<evidence type="ECO:0000313" key="2">
    <source>
        <dbReference type="EMBL" id="ARD85348.1"/>
    </source>
</evidence>
<reference evidence="2 3" key="1">
    <citation type="submission" date="2011-10" db="EMBL/GenBank/DDBJ databases">
        <title>Metabolic and evolutionary patterns in the extreme acidophile Ferroplasma acidiphilum.</title>
        <authorList>
            <person name="Golyshina O.V."/>
            <person name="Kozyavkin S.A."/>
            <person name="Tatusov R.L."/>
            <person name="Slesarev A.I."/>
            <person name="Golyshin P.N."/>
        </authorList>
    </citation>
    <scope>NUCLEOTIDE SEQUENCE [LARGE SCALE GENOMIC DNA]</scope>
    <source>
        <strain evidence="3">Y</strain>
    </source>
</reference>
<dbReference type="RefSeq" id="WP_081142927.1">
    <property type="nucleotide sequence ID" value="NZ_CP015363.1"/>
</dbReference>
<gene>
    <name evidence="2" type="ORF">FAD_1492</name>
</gene>
<dbReference type="EMBL" id="CP015363">
    <property type="protein sequence ID" value="ARD85348.1"/>
    <property type="molecule type" value="Genomic_DNA"/>
</dbReference>
<dbReference type="Pfam" id="PF01850">
    <property type="entry name" value="PIN"/>
    <property type="match status" value="1"/>
</dbReference>
<dbReference type="SUPFAM" id="SSF88723">
    <property type="entry name" value="PIN domain-like"/>
    <property type="match status" value="1"/>
</dbReference>
<dbReference type="InterPro" id="IPR002716">
    <property type="entry name" value="PIN_dom"/>
</dbReference>
<dbReference type="InterPro" id="IPR029060">
    <property type="entry name" value="PIN-like_dom_sf"/>
</dbReference>
<evidence type="ECO:0000313" key="3">
    <source>
        <dbReference type="Proteomes" id="UP000192050"/>
    </source>
</evidence>
<evidence type="ECO:0000259" key="1">
    <source>
        <dbReference type="Pfam" id="PF01850"/>
    </source>
</evidence>
<protein>
    <submittedName>
        <fullName evidence="2">PIN-domain RNase, VapC-type toxin</fullName>
    </submittedName>
</protein>
<dbReference type="AlphaFoldDB" id="A0A1V0N5D1"/>
<dbReference type="OrthoDB" id="43721at2157"/>
<feature type="domain" description="PIN" evidence="1">
    <location>
        <begin position="3"/>
        <end position="122"/>
    </location>
</feature>
<dbReference type="Gene3D" id="3.40.50.1010">
    <property type="entry name" value="5'-nuclease"/>
    <property type="match status" value="1"/>
</dbReference>
<accession>A0A1V0N5D1</accession>
<sequence>MEYIDTNILISLIDKNDSKYNLANKLMKNYDNKIITELNLLEIKSVLSRSGVIEEEIEALDEYLLIKNDIKIVDIDFNRSINTGIDIINSIKLKTLDCLHIANAIIIHADKFITFDKDFKNKERTIKEFGIEIIYPL</sequence>